<gene>
    <name evidence="1" type="ORF">OMAR00292_LOCUS915</name>
</gene>
<proteinExistence type="predicted"/>
<organism evidence="1">
    <name type="scientific">Oxyrrhis marina</name>
    <name type="common">Dinoflagellate</name>
    <dbReference type="NCBI Taxonomy" id="2969"/>
    <lineage>
        <taxon>Eukaryota</taxon>
        <taxon>Sar</taxon>
        <taxon>Alveolata</taxon>
        <taxon>Dinophyceae</taxon>
        <taxon>Oxyrrhinales</taxon>
        <taxon>Oxyrrhinaceae</taxon>
        <taxon>Oxyrrhis</taxon>
    </lineage>
</organism>
<name>A0A7S3UHE4_OXYMA</name>
<evidence type="ECO:0000313" key="1">
    <source>
        <dbReference type="EMBL" id="CAE0615040.1"/>
    </source>
</evidence>
<protein>
    <submittedName>
        <fullName evidence="1">Uncharacterized protein</fullName>
    </submittedName>
</protein>
<dbReference type="AlphaFoldDB" id="A0A7S3UHE4"/>
<dbReference type="EMBL" id="HBIT01002240">
    <property type="protein sequence ID" value="CAE0615040.1"/>
    <property type="molecule type" value="Transcribed_RNA"/>
</dbReference>
<reference evidence="1" key="1">
    <citation type="submission" date="2021-01" db="EMBL/GenBank/DDBJ databases">
        <authorList>
            <person name="Corre E."/>
            <person name="Pelletier E."/>
            <person name="Niang G."/>
            <person name="Scheremetjew M."/>
            <person name="Finn R."/>
            <person name="Kale V."/>
            <person name="Holt S."/>
            <person name="Cochrane G."/>
            <person name="Meng A."/>
            <person name="Brown T."/>
            <person name="Cohen L."/>
        </authorList>
    </citation>
    <scope>NUCLEOTIDE SEQUENCE</scope>
    <source>
        <strain evidence="1">CCMP1795</strain>
    </source>
</reference>
<accession>A0A7S3UHE4</accession>
<sequence length="106" mass="11489">MAVAGAFVVTDKVYVNNQLVAEGDSVEDNVGCHPHEGSTTFKVCGANVKVVAHLMSGCRDYSKYSETIGSCDAALGTDHCDEKTLTSGYTNHFEWKAYSYDIQPCK</sequence>